<dbReference type="InterPro" id="IPR011991">
    <property type="entry name" value="ArsR-like_HTH"/>
</dbReference>
<comment type="caution">
    <text evidence="2">The sequence shown here is derived from an EMBL/GenBank/DDBJ whole genome shotgun (WGS) entry which is preliminary data.</text>
</comment>
<organism evidence="2 3">
    <name type="scientific">Halorientalis brevis</name>
    <dbReference type="NCBI Taxonomy" id="1126241"/>
    <lineage>
        <taxon>Archaea</taxon>
        <taxon>Methanobacteriati</taxon>
        <taxon>Methanobacteriota</taxon>
        <taxon>Stenosarchaea group</taxon>
        <taxon>Halobacteria</taxon>
        <taxon>Halobacteriales</taxon>
        <taxon>Haloarculaceae</taxon>
        <taxon>Halorientalis</taxon>
    </lineage>
</organism>
<name>A0ABD6C822_9EURY</name>
<proteinExistence type="predicted"/>
<sequence>MPVDLTAADDAILDLLAEGRCTVGYLADETTYSRQHIHNRLNVLLAADYVQKFHDPTGLYELRDDPR</sequence>
<reference evidence="2 3" key="1">
    <citation type="journal article" date="2019" name="Int. J. Syst. Evol. Microbiol.">
        <title>The Global Catalogue of Microorganisms (GCM) 10K type strain sequencing project: providing services to taxonomists for standard genome sequencing and annotation.</title>
        <authorList>
            <consortium name="The Broad Institute Genomics Platform"/>
            <consortium name="The Broad Institute Genome Sequencing Center for Infectious Disease"/>
            <person name="Wu L."/>
            <person name="Ma J."/>
        </authorList>
    </citation>
    <scope>NUCLEOTIDE SEQUENCE [LARGE SCALE GENOMIC DNA]</scope>
    <source>
        <strain evidence="2 3">CGMCC 1.12125</strain>
    </source>
</reference>
<dbReference type="AlphaFoldDB" id="A0ABD6C822"/>
<dbReference type="Gene3D" id="1.10.10.10">
    <property type="entry name" value="Winged helix-like DNA-binding domain superfamily/Winged helix DNA-binding domain"/>
    <property type="match status" value="1"/>
</dbReference>
<feature type="domain" description="HTH marR-type" evidence="1">
    <location>
        <begin position="5"/>
        <end position="52"/>
    </location>
</feature>
<evidence type="ECO:0000313" key="3">
    <source>
        <dbReference type="Proteomes" id="UP001597119"/>
    </source>
</evidence>
<dbReference type="CDD" id="cd00090">
    <property type="entry name" value="HTH_ARSR"/>
    <property type="match status" value="1"/>
</dbReference>
<dbReference type="RefSeq" id="WP_247377686.1">
    <property type="nucleotide sequence ID" value="NZ_JALLGV010000004.1"/>
</dbReference>
<dbReference type="SUPFAM" id="SSF46785">
    <property type="entry name" value="Winged helix' DNA-binding domain"/>
    <property type="match status" value="1"/>
</dbReference>
<dbReference type="InterPro" id="IPR036388">
    <property type="entry name" value="WH-like_DNA-bd_sf"/>
</dbReference>
<evidence type="ECO:0000259" key="1">
    <source>
        <dbReference type="Pfam" id="PF12802"/>
    </source>
</evidence>
<protein>
    <submittedName>
        <fullName evidence="2">Winged helix-turn-helix domain-containing protein</fullName>
    </submittedName>
</protein>
<gene>
    <name evidence="2" type="ORF">ACFR9U_00275</name>
</gene>
<dbReference type="Pfam" id="PF12802">
    <property type="entry name" value="MarR_2"/>
    <property type="match status" value="1"/>
</dbReference>
<dbReference type="InterPro" id="IPR036390">
    <property type="entry name" value="WH_DNA-bd_sf"/>
</dbReference>
<keyword evidence="3" id="KW-1185">Reference proteome</keyword>
<accession>A0ABD6C822</accession>
<dbReference type="Proteomes" id="UP001597119">
    <property type="component" value="Unassembled WGS sequence"/>
</dbReference>
<evidence type="ECO:0000313" key="2">
    <source>
        <dbReference type="EMBL" id="MFD1585402.1"/>
    </source>
</evidence>
<dbReference type="EMBL" id="JBHUDJ010000001">
    <property type="protein sequence ID" value="MFD1585402.1"/>
    <property type="molecule type" value="Genomic_DNA"/>
</dbReference>
<dbReference type="InterPro" id="IPR000835">
    <property type="entry name" value="HTH_MarR-typ"/>
</dbReference>